<dbReference type="RefSeq" id="WP_015269191.1">
    <property type="nucleotide sequence ID" value="NZ_LKKS01000111.1"/>
</dbReference>
<accession>A0A0N8HEQ1</accession>
<dbReference type="Gene3D" id="3.40.640.10">
    <property type="entry name" value="Type I PLP-dependent aspartate aminotransferase-like (Major domain)"/>
    <property type="match status" value="1"/>
</dbReference>
<dbReference type="InterPro" id="IPR050881">
    <property type="entry name" value="LL-DAP_aminotransferase"/>
</dbReference>
<dbReference type="CDD" id="cd00609">
    <property type="entry name" value="AAT_like"/>
    <property type="match status" value="1"/>
</dbReference>
<evidence type="ECO:0000259" key="4">
    <source>
        <dbReference type="Pfam" id="PF00155"/>
    </source>
</evidence>
<comment type="cofactor">
    <cofactor evidence="1">
        <name>pyridoxal 5'-phosphate</name>
        <dbReference type="ChEBI" id="CHEBI:597326"/>
    </cofactor>
</comment>
<proteinExistence type="predicted"/>
<dbReference type="InterPro" id="IPR004839">
    <property type="entry name" value="Aminotransferase_I/II_large"/>
</dbReference>
<dbReference type="Pfam" id="PF00155">
    <property type="entry name" value="Aminotran_1_2"/>
    <property type="match status" value="1"/>
</dbReference>
<dbReference type="Gene3D" id="3.90.1150.10">
    <property type="entry name" value="Aspartate Aminotransferase, domain 1"/>
    <property type="match status" value="1"/>
</dbReference>
<dbReference type="InterPro" id="IPR015424">
    <property type="entry name" value="PyrdxlP-dep_Trfase"/>
</dbReference>
<keyword evidence="3" id="KW-0808">Transferase</keyword>
<dbReference type="SUPFAM" id="SSF53383">
    <property type="entry name" value="PLP-dependent transferases"/>
    <property type="match status" value="1"/>
</dbReference>
<dbReference type="GO" id="GO:0009089">
    <property type="term" value="P:lysine biosynthetic process via diaminopimelate"/>
    <property type="evidence" value="ECO:0007669"/>
    <property type="project" value="InterPro"/>
</dbReference>
<protein>
    <submittedName>
        <fullName evidence="5">Succinyldiaminopimelate transaminase</fullName>
    </submittedName>
</protein>
<dbReference type="InterPro" id="IPR015422">
    <property type="entry name" value="PyrdxlP-dep_Trfase_small"/>
</dbReference>
<reference evidence="5 6" key="1">
    <citation type="submission" date="2015-10" db="EMBL/GenBank/DDBJ databases">
        <title>Pseudomonas putida clinical strains.</title>
        <authorList>
            <person name="Molina L."/>
            <person name="Udaondo Z."/>
        </authorList>
    </citation>
    <scope>NUCLEOTIDE SEQUENCE [LARGE SCALE GENOMIC DNA]</scope>
    <source>
        <strain evidence="5 6">HB13667</strain>
    </source>
</reference>
<feature type="domain" description="Aminotransferase class I/classII large" evidence="4">
    <location>
        <begin position="32"/>
        <end position="391"/>
    </location>
</feature>
<keyword evidence="2" id="KW-0032">Aminotransferase</keyword>
<dbReference type="InterPro" id="IPR015421">
    <property type="entry name" value="PyrdxlP-dep_Trfase_major"/>
</dbReference>
<dbReference type="GeneID" id="92662186"/>
<evidence type="ECO:0000256" key="2">
    <source>
        <dbReference type="ARBA" id="ARBA00022576"/>
    </source>
</evidence>
<dbReference type="EMBL" id="LKKS01000111">
    <property type="protein sequence ID" value="KPM61996.1"/>
    <property type="molecule type" value="Genomic_DNA"/>
</dbReference>
<evidence type="ECO:0000256" key="3">
    <source>
        <dbReference type="ARBA" id="ARBA00022679"/>
    </source>
</evidence>
<sequence>MNHALTQLQPYPFEKLRALLGSVKPAADKRAIALSIGEPKHESPVFVAQAMADNLDKLAVYPSTIGLPALRQAIGQWCERRFGVPAGWLDADHHILPVNGTREALFAFTQAVVNRADDGLVVSPNPFYQIYEGAALLAGATPHYLPCLESNGFNPDFDAVPAEVWKRCQILFLCSPGNPTGALVPMDTLKKLIALADEHDFVIAADECYSELYFDEDAPPPGLLTACAELGRSDFKRCVVFHSLSKRSNLPGLRSGFVAGDAEIIKPFLLYRTYHGCAMPVQTQLASIAAWQDEAHVRENRDQYRAKYDAVLDILQPVLDVQRPDGSFYLWAKVPGSDAEFTRDLFEAQHVTVVPGSYLSREVDGVNPGAGRVRMALVAPLAECIEAAERIREFLQNR</sequence>
<evidence type="ECO:0000256" key="1">
    <source>
        <dbReference type="ARBA" id="ARBA00001933"/>
    </source>
</evidence>
<dbReference type="PANTHER" id="PTHR42832">
    <property type="entry name" value="AMINO ACID AMINOTRANSFERASE"/>
    <property type="match status" value="1"/>
</dbReference>
<evidence type="ECO:0000313" key="6">
    <source>
        <dbReference type="Proteomes" id="UP000050437"/>
    </source>
</evidence>
<evidence type="ECO:0000313" key="5">
    <source>
        <dbReference type="EMBL" id="KPM61996.1"/>
    </source>
</evidence>
<dbReference type="GO" id="GO:0030170">
    <property type="term" value="F:pyridoxal phosphate binding"/>
    <property type="evidence" value="ECO:0007669"/>
    <property type="project" value="InterPro"/>
</dbReference>
<dbReference type="InterPro" id="IPR019878">
    <property type="entry name" value="DapC_beta/gammaproteobac"/>
</dbReference>
<comment type="caution">
    <text evidence="5">The sequence shown here is derived from an EMBL/GenBank/DDBJ whole genome shotgun (WGS) entry which is preliminary data.</text>
</comment>
<dbReference type="AlphaFoldDB" id="A0A0N8HEQ1"/>
<dbReference type="GO" id="GO:0009016">
    <property type="term" value="F:succinyldiaminopimelate transaminase activity"/>
    <property type="evidence" value="ECO:0007669"/>
    <property type="project" value="InterPro"/>
</dbReference>
<dbReference type="PANTHER" id="PTHR42832:SF3">
    <property type="entry name" value="L-GLUTAMINE--4-(METHYLSULFANYL)-2-OXOBUTANOATE AMINOTRANSFERASE"/>
    <property type="match status" value="1"/>
</dbReference>
<dbReference type="Proteomes" id="UP000050437">
    <property type="component" value="Unassembled WGS sequence"/>
</dbReference>
<name>A0A0N8HEQ1_PSEPU</name>
<gene>
    <name evidence="5" type="ORF">HB13667_18830</name>
</gene>
<organism evidence="5 6">
    <name type="scientific">Pseudomonas putida</name>
    <name type="common">Arthrobacter siderocapsulatus</name>
    <dbReference type="NCBI Taxonomy" id="303"/>
    <lineage>
        <taxon>Bacteria</taxon>
        <taxon>Pseudomonadati</taxon>
        <taxon>Pseudomonadota</taxon>
        <taxon>Gammaproteobacteria</taxon>
        <taxon>Pseudomonadales</taxon>
        <taxon>Pseudomonadaceae</taxon>
        <taxon>Pseudomonas</taxon>
    </lineage>
</organism>
<dbReference type="NCBIfam" id="TIGR03538">
    <property type="entry name" value="DapC_gpp"/>
    <property type="match status" value="1"/>
</dbReference>